<dbReference type="Pfam" id="PF07690">
    <property type="entry name" value="MFS_1"/>
    <property type="match status" value="1"/>
</dbReference>
<feature type="transmembrane region" description="Helical" evidence="6">
    <location>
        <begin position="138"/>
        <end position="159"/>
    </location>
</feature>
<dbReference type="GO" id="GO:0022857">
    <property type="term" value="F:transmembrane transporter activity"/>
    <property type="evidence" value="ECO:0007669"/>
    <property type="project" value="InterPro"/>
</dbReference>
<dbReference type="InterPro" id="IPR052714">
    <property type="entry name" value="MFS_Exporter"/>
</dbReference>
<feature type="transmembrane region" description="Helical" evidence="6">
    <location>
        <begin position="12"/>
        <end position="31"/>
    </location>
</feature>
<evidence type="ECO:0000256" key="4">
    <source>
        <dbReference type="ARBA" id="ARBA00022989"/>
    </source>
</evidence>
<keyword evidence="2" id="KW-0813">Transport</keyword>
<comment type="subcellular location">
    <subcellularLocation>
        <location evidence="1">Cell membrane</location>
        <topology evidence="1">Multi-pass membrane protein</topology>
    </subcellularLocation>
</comment>
<dbReference type="Proteomes" id="UP001139011">
    <property type="component" value="Unassembled WGS sequence"/>
</dbReference>
<dbReference type="GO" id="GO:0005886">
    <property type="term" value="C:plasma membrane"/>
    <property type="evidence" value="ECO:0007669"/>
    <property type="project" value="UniProtKB-SubCell"/>
</dbReference>
<dbReference type="EMBL" id="JAIWJX010000002">
    <property type="protein sequence ID" value="MCK6258467.1"/>
    <property type="molecule type" value="Genomic_DNA"/>
</dbReference>
<comment type="caution">
    <text evidence="8">The sequence shown here is derived from an EMBL/GenBank/DDBJ whole genome shotgun (WGS) entry which is preliminary data.</text>
</comment>
<dbReference type="InterPro" id="IPR011701">
    <property type="entry name" value="MFS"/>
</dbReference>
<dbReference type="PROSITE" id="PS50850">
    <property type="entry name" value="MFS"/>
    <property type="match status" value="1"/>
</dbReference>
<feature type="transmembrane region" description="Helical" evidence="6">
    <location>
        <begin position="245"/>
        <end position="262"/>
    </location>
</feature>
<dbReference type="CDD" id="cd17489">
    <property type="entry name" value="MFS_YfcJ_like"/>
    <property type="match status" value="1"/>
</dbReference>
<feature type="transmembrane region" description="Helical" evidence="6">
    <location>
        <begin position="165"/>
        <end position="185"/>
    </location>
</feature>
<keyword evidence="3 6" id="KW-0812">Transmembrane</keyword>
<gene>
    <name evidence="8" type="ORF">LCY76_17980</name>
</gene>
<feature type="transmembrane region" description="Helical" evidence="6">
    <location>
        <begin position="78"/>
        <end position="96"/>
    </location>
</feature>
<evidence type="ECO:0000256" key="6">
    <source>
        <dbReference type="SAM" id="Phobius"/>
    </source>
</evidence>
<keyword evidence="5 6" id="KW-0472">Membrane</keyword>
<proteinExistence type="predicted"/>
<evidence type="ECO:0000259" key="7">
    <source>
        <dbReference type="PROSITE" id="PS50850"/>
    </source>
</evidence>
<evidence type="ECO:0000256" key="2">
    <source>
        <dbReference type="ARBA" id="ARBA00022448"/>
    </source>
</evidence>
<evidence type="ECO:0000313" key="9">
    <source>
        <dbReference type="Proteomes" id="UP001139011"/>
    </source>
</evidence>
<feature type="transmembrane region" description="Helical" evidence="6">
    <location>
        <begin position="274"/>
        <end position="293"/>
    </location>
</feature>
<feature type="transmembrane region" description="Helical" evidence="6">
    <location>
        <begin position="339"/>
        <end position="360"/>
    </location>
</feature>
<feature type="transmembrane region" description="Helical" evidence="6">
    <location>
        <begin position="220"/>
        <end position="239"/>
    </location>
</feature>
<evidence type="ECO:0000256" key="3">
    <source>
        <dbReference type="ARBA" id="ARBA00022692"/>
    </source>
</evidence>
<name>A0A9X1XCT8_9BACL</name>
<evidence type="ECO:0000313" key="8">
    <source>
        <dbReference type="EMBL" id="MCK6258467.1"/>
    </source>
</evidence>
<evidence type="ECO:0000256" key="1">
    <source>
        <dbReference type="ARBA" id="ARBA00004651"/>
    </source>
</evidence>
<keyword evidence="9" id="KW-1185">Reference proteome</keyword>
<reference evidence="8" key="1">
    <citation type="submission" date="2021-09" db="EMBL/GenBank/DDBJ databases">
        <title>Genome analysis of Fictibacillus sp. KIGAM418 isolated from marine sediment.</title>
        <authorList>
            <person name="Seo M.-J."/>
            <person name="Cho E.-S."/>
            <person name="Hwang C.Y."/>
        </authorList>
    </citation>
    <scope>NUCLEOTIDE SEQUENCE</scope>
    <source>
        <strain evidence="8">KIGAM418</strain>
    </source>
</reference>
<evidence type="ECO:0000256" key="5">
    <source>
        <dbReference type="ARBA" id="ARBA00023136"/>
    </source>
</evidence>
<accession>A0A9X1XCT8</accession>
<dbReference type="SUPFAM" id="SSF103473">
    <property type="entry name" value="MFS general substrate transporter"/>
    <property type="match status" value="1"/>
</dbReference>
<protein>
    <submittedName>
        <fullName evidence="8">MFS transporter</fullName>
    </submittedName>
</protein>
<feature type="transmembrane region" description="Helical" evidence="6">
    <location>
        <begin position="51"/>
        <end position="71"/>
    </location>
</feature>
<dbReference type="PANTHER" id="PTHR23531">
    <property type="entry name" value="QUINOLENE RESISTANCE PROTEIN NORA"/>
    <property type="match status" value="1"/>
</dbReference>
<organism evidence="8 9">
    <name type="scientific">Fictibacillus marinisediminis</name>
    <dbReference type="NCBI Taxonomy" id="2878389"/>
    <lineage>
        <taxon>Bacteria</taxon>
        <taxon>Bacillati</taxon>
        <taxon>Bacillota</taxon>
        <taxon>Bacilli</taxon>
        <taxon>Bacillales</taxon>
        <taxon>Fictibacillaceae</taxon>
        <taxon>Fictibacillus</taxon>
    </lineage>
</organism>
<dbReference type="AlphaFoldDB" id="A0A9X1XCT8"/>
<dbReference type="PANTHER" id="PTHR23531:SF1">
    <property type="entry name" value="QUINOLENE RESISTANCE PROTEIN NORA"/>
    <property type="match status" value="1"/>
</dbReference>
<dbReference type="InterPro" id="IPR036259">
    <property type="entry name" value="MFS_trans_sf"/>
</dbReference>
<feature type="transmembrane region" description="Helical" evidence="6">
    <location>
        <begin position="102"/>
        <end position="126"/>
    </location>
</feature>
<dbReference type="Gene3D" id="1.20.1250.20">
    <property type="entry name" value="MFS general substrate transporter like domains"/>
    <property type="match status" value="1"/>
</dbReference>
<feature type="transmembrane region" description="Helical" evidence="6">
    <location>
        <begin position="366"/>
        <end position="385"/>
    </location>
</feature>
<feature type="transmembrane region" description="Helical" evidence="6">
    <location>
        <begin position="299"/>
        <end position="316"/>
    </location>
</feature>
<keyword evidence="4 6" id="KW-1133">Transmembrane helix</keyword>
<sequence length="402" mass="43142">MNSHQEKLWSKEFIIITVCNFLLFLNLQMILPSFPVYTKDAFQASDFTVSLVTSLFALSAIATRFFAAGILRKGKASVILYCGIAIASLSTAGYYWCGSILLLLVMRVLFGIGFGLSSTTLPTMAADVIPQKRMGEGIGYFGLSTSLAMSLGPIIGLSLLGNYGFGTLTTVGTVVLILIFPLAFVNRSAAVLPAPPSAGPLKKANHSTGEALKKIALPGLLNLLLSITYGGLLSFLALFGKEAHLTHISYFFLFNALAIFIIRPFSGKIFDSKGHFSLLTAGALSVMYGLYTLSIASSTGYIILSAMLYGFGYGMIQPSVQAWMIKAVPVEQRGLANSMFFNSLDLGVAAGSMLLGLIAMHQGYAGMYRLSALFMAVFLVLYLAVSLLHKGKQQSEDVRKSA</sequence>
<dbReference type="InterPro" id="IPR020846">
    <property type="entry name" value="MFS_dom"/>
</dbReference>
<feature type="domain" description="Major facilitator superfamily (MFS) profile" evidence="7">
    <location>
        <begin position="12"/>
        <end position="394"/>
    </location>
</feature>